<dbReference type="InterPro" id="IPR000182">
    <property type="entry name" value="GNAT_dom"/>
</dbReference>
<dbReference type="Pfam" id="PF00583">
    <property type="entry name" value="Acetyltransf_1"/>
    <property type="match status" value="1"/>
</dbReference>
<gene>
    <name evidence="2" type="ORF">E4K67_01390</name>
</gene>
<feature type="domain" description="N-acetyltransferase" evidence="1">
    <location>
        <begin position="3"/>
        <end position="163"/>
    </location>
</feature>
<dbReference type="RefSeq" id="WP_135544619.1">
    <property type="nucleotide sequence ID" value="NZ_SPQQ01000001.1"/>
</dbReference>
<keyword evidence="3" id="KW-1185">Reference proteome</keyword>
<proteinExistence type="predicted"/>
<dbReference type="OrthoDB" id="9800797at2"/>
<protein>
    <submittedName>
        <fullName evidence="2">GNAT family N-acetyltransferase</fullName>
    </submittedName>
</protein>
<name>A0A4Z0RA64_9FIRM</name>
<evidence type="ECO:0000313" key="3">
    <source>
        <dbReference type="Proteomes" id="UP000298460"/>
    </source>
</evidence>
<reference evidence="2 3" key="1">
    <citation type="submission" date="2019-03" db="EMBL/GenBank/DDBJ databases">
        <title>Draft Genome Sequence of Desulfosporosinus fructosivorans Strain 63.6F, Isolated from Marine Sediment in the Baltic Sea.</title>
        <authorList>
            <person name="Hausmann B."/>
            <person name="Vandieken V."/>
            <person name="Pjevac P."/>
            <person name="Schreck K."/>
            <person name="Herbold C.W."/>
            <person name="Loy A."/>
        </authorList>
    </citation>
    <scope>NUCLEOTIDE SEQUENCE [LARGE SCALE GENOMIC DNA]</scope>
    <source>
        <strain evidence="2 3">63.6F</strain>
    </source>
</reference>
<dbReference type="InterPro" id="IPR016181">
    <property type="entry name" value="Acyl_CoA_acyltransferase"/>
</dbReference>
<dbReference type="AlphaFoldDB" id="A0A4Z0RA64"/>
<dbReference type="EMBL" id="SPQQ01000001">
    <property type="protein sequence ID" value="TGE39680.1"/>
    <property type="molecule type" value="Genomic_DNA"/>
</dbReference>
<sequence length="171" mass="19351">MEVELKVLTREDFSILQALLVRCSDYLIFQDDEPVKSTAAQDLFSCRPEGVEDKDKVLMGIFVDGQEQLVGVFELIEGYPVPKTLTLALMVLEHCSRGKGIGSKAYEALEEWAISRQHNRVRLGVLFGNEKGLKFWLSMGYSETGEIKPYLSKKFMVLEKTIGLVSDNREL</sequence>
<comment type="caution">
    <text evidence="2">The sequence shown here is derived from an EMBL/GenBank/DDBJ whole genome shotgun (WGS) entry which is preliminary data.</text>
</comment>
<keyword evidence="2" id="KW-0808">Transferase</keyword>
<dbReference type="GO" id="GO:0016747">
    <property type="term" value="F:acyltransferase activity, transferring groups other than amino-acyl groups"/>
    <property type="evidence" value="ECO:0007669"/>
    <property type="project" value="InterPro"/>
</dbReference>
<evidence type="ECO:0000259" key="1">
    <source>
        <dbReference type="PROSITE" id="PS51186"/>
    </source>
</evidence>
<dbReference type="CDD" id="cd04301">
    <property type="entry name" value="NAT_SF"/>
    <property type="match status" value="1"/>
</dbReference>
<dbReference type="Proteomes" id="UP000298460">
    <property type="component" value="Unassembled WGS sequence"/>
</dbReference>
<dbReference type="SUPFAM" id="SSF55729">
    <property type="entry name" value="Acyl-CoA N-acyltransferases (Nat)"/>
    <property type="match status" value="1"/>
</dbReference>
<accession>A0A4Z0RA64</accession>
<organism evidence="2 3">
    <name type="scientific">Desulfosporosinus fructosivorans</name>
    <dbReference type="NCBI Taxonomy" id="2018669"/>
    <lineage>
        <taxon>Bacteria</taxon>
        <taxon>Bacillati</taxon>
        <taxon>Bacillota</taxon>
        <taxon>Clostridia</taxon>
        <taxon>Eubacteriales</taxon>
        <taxon>Desulfitobacteriaceae</taxon>
        <taxon>Desulfosporosinus</taxon>
    </lineage>
</organism>
<dbReference type="PROSITE" id="PS51186">
    <property type="entry name" value="GNAT"/>
    <property type="match status" value="1"/>
</dbReference>
<dbReference type="Gene3D" id="3.40.630.30">
    <property type="match status" value="1"/>
</dbReference>
<evidence type="ECO:0000313" key="2">
    <source>
        <dbReference type="EMBL" id="TGE39680.1"/>
    </source>
</evidence>